<evidence type="ECO:0000259" key="2">
    <source>
        <dbReference type="PROSITE" id="PS50943"/>
    </source>
</evidence>
<gene>
    <name evidence="3" type="ORF">C7Y44_21130</name>
</gene>
<keyword evidence="1" id="KW-0238">DNA-binding</keyword>
<proteinExistence type="predicted"/>
<evidence type="ECO:0000313" key="3">
    <source>
        <dbReference type="EMBL" id="TQR42550.1"/>
    </source>
</evidence>
<accession>A0ABY3AJV4</accession>
<comment type="caution">
    <text evidence="3">The sequence shown here is derived from an EMBL/GenBank/DDBJ whole genome shotgun (WGS) entry which is preliminary data.</text>
</comment>
<dbReference type="InterPro" id="IPR010982">
    <property type="entry name" value="Lambda_DNA-bd_dom_sf"/>
</dbReference>
<organism evidence="3 4">
    <name type="scientific">Paenibacillus popilliae</name>
    <name type="common">Bacillus popilliae</name>
    <dbReference type="NCBI Taxonomy" id="78057"/>
    <lineage>
        <taxon>Bacteria</taxon>
        <taxon>Bacillati</taxon>
        <taxon>Bacillota</taxon>
        <taxon>Bacilli</taxon>
        <taxon>Bacillales</taxon>
        <taxon>Paenibacillaceae</taxon>
        <taxon>Paenibacillus</taxon>
    </lineage>
</organism>
<dbReference type="SUPFAM" id="SSF47413">
    <property type="entry name" value="lambda repressor-like DNA-binding domains"/>
    <property type="match status" value="1"/>
</dbReference>
<reference evidence="3 4" key="1">
    <citation type="submission" date="2018-03" db="EMBL/GenBank/DDBJ databases">
        <title>Aerobic endospore-forming bacteria genome sequencing and assembly.</title>
        <authorList>
            <person name="Cavalcante D.A."/>
            <person name="Driks A."/>
            <person name="Putonti C."/>
            <person name="De-Souza M.T."/>
        </authorList>
    </citation>
    <scope>NUCLEOTIDE SEQUENCE [LARGE SCALE GENOMIC DNA]</scope>
    <source>
        <strain evidence="3 4">SDF0028</strain>
    </source>
</reference>
<name>A0ABY3AJV4_PAEPP</name>
<evidence type="ECO:0000313" key="4">
    <source>
        <dbReference type="Proteomes" id="UP000316208"/>
    </source>
</evidence>
<dbReference type="PROSITE" id="PS50943">
    <property type="entry name" value="HTH_CROC1"/>
    <property type="match status" value="1"/>
</dbReference>
<feature type="domain" description="HTH cro/C1-type" evidence="2">
    <location>
        <begin position="6"/>
        <end position="60"/>
    </location>
</feature>
<protein>
    <submittedName>
        <fullName evidence="3">XRE family transcriptional regulator</fullName>
    </submittedName>
</protein>
<dbReference type="PANTHER" id="PTHR46797:SF1">
    <property type="entry name" value="METHYLPHOSPHONATE SYNTHASE"/>
    <property type="match status" value="1"/>
</dbReference>
<sequence length="88" mass="9858">MLGERIREIRKKNKMNQTEFSNLIGVSQGTLSEIEVNKYNPSLETILAIIKVFNINATWFLFGDAANADGLSEMNGVHIKVGDSFIKK</sequence>
<dbReference type="RefSeq" id="WP_142545482.1">
    <property type="nucleotide sequence ID" value="NZ_SADY01000007.1"/>
</dbReference>
<dbReference type="SMART" id="SM00530">
    <property type="entry name" value="HTH_XRE"/>
    <property type="match status" value="1"/>
</dbReference>
<dbReference type="CDD" id="cd00093">
    <property type="entry name" value="HTH_XRE"/>
    <property type="match status" value="1"/>
</dbReference>
<dbReference type="EMBL" id="SADY01000007">
    <property type="protein sequence ID" value="TQR42550.1"/>
    <property type="molecule type" value="Genomic_DNA"/>
</dbReference>
<dbReference type="Proteomes" id="UP000316208">
    <property type="component" value="Unassembled WGS sequence"/>
</dbReference>
<dbReference type="Pfam" id="PF01381">
    <property type="entry name" value="HTH_3"/>
    <property type="match status" value="1"/>
</dbReference>
<dbReference type="InterPro" id="IPR001387">
    <property type="entry name" value="Cro/C1-type_HTH"/>
</dbReference>
<dbReference type="Gene3D" id="1.10.260.40">
    <property type="entry name" value="lambda repressor-like DNA-binding domains"/>
    <property type="match status" value="1"/>
</dbReference>
<dbReference type="InterPro" id="IPR050807">
    <property type="entry name" value="TransReg_Diox_bact_type"/>
</dbReference>
<dbReference type="PANTHER" id="PTHR46797">
    <property type="entry name" value="HTH-TYPE TRANSCRIPTIONAL REGULATOR"/>
    <property type="match status" value="1"/>
</dbReference>
<keyword evidence="4" id="KW-1185">Reference proteome</keyword>
<evidence type="ECO:0000256" key="1">
    <source>
        <dbReference type="ARBA" id="ARBA00023125"/>
    </source>
</evidence>